<dbReference type="STRING" id="419940.SAMN05421824_2944"/>
<sequence>MLRKLFFLILFVCTINYTFCQTEIIGILINTEKLPIEFASVALLNPKDSTLVNYTITDDKGFFRIIEPKQTTVVFQASSMGFKQFYRTIKLEGEIIDLKSIILKDDINALDEIMISAVIPIQIKQDTVAYNASSFKVNSDDTLESLLEKLPNVEIDSDGKVIAQGEQVTRIFVDGKEFFGGDPAIVLKNLSADAISKVEVIDKKSDEAELTGVDDGNKQVIINFSLKKNRKNQGFGKFSIGSGLDSRYFSNLNYNRFNSKTQISVVGKFNNINVTGSNIKGFLENANGIGDDSDDEVNSFENNRSLSGFLTTGVTGIHVGHEFKKKQSLNTDYFYNYLNNKGLSLVNRINFASRNNFNFNSDNNFDNTTSNHNFNFNYEDKSHKTHTIRITGSINSDDRKNLLDRQGRFINDMDELITTNTLDLETNNERHRANISANFYKRLQKRGRNFNVGVNVRFNNRILDNSQNTLITRNIGQPDERQTERFTYRDEDTENTQLIYHVNYSEPLWANNYLKIRGMVRNLNDVENAFQLRNNIDNNDEEIFNFKFENTERRFQTRILHNYSKDKWFLSYGTELEELNRIFGAEGELPIRKTQFYFNPLATIQYKPKRGIKHRFAYRRQIRSPRSQQITTVVNNLNPFFIRKGNPNLKTEKTDIFALNTVINSFKSSLNFYSKIEFQYVRDAIVSNVVIDEDFVRNRTYDNVKNTKRLNTTVSFSKKIKKLGIRYTLKNVNTYATSNAVVNLELNDVTSEDYLFSLTFENSNKTNFDIKTGASINVNNTAFSLVDDLDRQFSRQQYFAAFDFDITAQLNLSTQLDYFIFKDNRFNSNQELPIWNAALSYSFSRNNILKILLIDILDKNVDIFRRSTVNYFEETTTESLGRYVILSYTYKLNGGKKQERNKKS</sequence>
<dbReference type="SUPFAM" id="SSF56935">
    <property type="entry name" value="Porins"/>
    <property type="match status" value="1"/>
</dbReference>
<dbReference type="OrthoDB" id="1682379at2"/>
<accession>A0A1H9L5F1</accession>
<dbReference type="AlphaFoldDB" id="A0A1H9L5F1"/>
<dbReference type="InterPro" id="IPR041700">
    <property type="entry name" value="OMP_b-brl_3"/>
</dbReference>
<evidence type="ECO:0000313" key="2">
    <source>
        <dbReference type="EMBL" id="SER06558.1"/>
    </source>
</evidence>
<gene>
    <name evidence="2" type="ORF">SAMN05421824_2944</name>
</gene>
<dbReference type="Proteomes" id="UP000198999">
    <property type="component" value="Unassembled WGS sequence"/>
</dbReference>
<dbReference type="InterPro" id="IPR008969">
    <property type="entry name" value="CarboxyPept-like_regulatory"/>
</dbReference>
<organism evidence="2 3">
    <name type="scientific">Hyunsoonleella jejuensis</name>
    <dbReference type="NCBI Taxonomy" id="419940"/>
    <lineage>
        <taxon>Bacteria</taxon>
        <taxon>Pseudomonadati</taxon>
        <taxon>Bacteroidota</taxon>
        <taxon>Flavobacteriia</taxon>
        <taxon>Flavobacteriales</taxon>
        <taxon>Flavobacteriaceae</taxon>
    </lineage>
</organism>
<dbReference type="SUPFAM" id="SSF49464">
    <property type="entry name" value="Carboxypeptidase regulatory domain-like"/>
    <property type="match status" value="1"/>
</dbReference>
<evidence type="ECO:0000259" key="1">
    <source>
        <dbReference type="Pfam" id="PF14905"/>
    </source>
</evidence>
<keyword evidence="2" id="KW-0675">Receptor</keyword>
<dbReference type="RefSeq" id="WP_092580922.1">
    <property type="nucleotide sequence ID" value="NZ_FOFN01000005.1"/>
</dbReference>
<protein>
    <submittedName>
        <fullName evidence="2">Outer membrane receptor proteins, mostly Fe transport</fullName>
    </submittedName>
</protein>
<dbReference type="Pfam" id="PF14905">
    <property type="entry name" value="OMP_b-brl_3"/>
    <property type="match status" value="1"/>
</dbReference>
<keyword evidence="3" id="KW-1185">Reference proteome</keyword>
<dbReference type="EMBL" id="FOFN01000005">
    <property type="protein sequence ID" value="SER06558.1"/>
    <property type="molecule type" value="Genomic_DNA"/>
</dbReference>
<name>A0A1H9L5F1_9FLAO</name>
<evidence type="ECO:0000313" key="3">
    <source>
        <dbReference type="Proteomes" id="UP000198999"/>
    </source>
</evidence>
<reference evidence="2 3" key="1">
    <citation type="submission" date="2016-10" db="EMBL/GenBank/DDBJ databases">
        <authorList>
            <person name="de Groot N.N."/>
        </authorList>
    </citation>
    <scope>NUCLEOTIDE SEQUENCE [LARGE SCALE GENOMIC DNA]</scope>
    <source>
        <strain evidence="2 3">DSM 21035</strain>
    </source>
</reference>
<feature type="domain" description="Outer membrane protein beta-barrel" evidence="1">
    <location>
        <begin position="442"/>
        <end position="772"/>
    </location>
</feature>
<proteinExistence type="predicted"/>